<sequence length="185" mass="22048">MVSLILPSQLSTKNSLVLLRRLCGTFIWHKKKSLRFSSYAWMAMLGKLKTADHLNLRGIEALPTCSFCSEGRDCHSHIFFSCDFSYIVITSLFPPLGAFLLRPNLMQTFQWFDDSVDYCCWEKNFCYFTICCTIYYLWHERNSRRFENVWKSPSQLFYIIRNAIIAKVKHWNRFDELKDRFSFLN</sequence>
<protein>
    <recommendedName>
        <fullName evidence="1">Reverse transcriptase zinc-binding domain-containing protein</fullName>
    </recommendedName>
</protein>
<gene>
    <name evidence="2" type="ORF">KFK09_005154</name>
</gene>
<dbReference type="OrthoDB" id="692410at2759"/>
<proteinExistence type="predicted"/>
<evidence type="ECO:0000313" key="2">
    <source>
        <dbReference type="EMBL" id="KAI0522769.1"/>
    </source>
</evidence>
<keyword evidence="3" id="KW-1185">Reference proteome</keyword>
<organism evidence="2 3">
    <name type="scientific">Dendrobium nobile</name>
    <name type="common">Orchid</name>
    <dbReference type="NCBI Taxonomy" id="94219"/>
    <lineage>
        <taxon>Eukaryota</taxon>
        <taxon>Viridiplantae</taxon>
        <taxon>Streptophyta</taxon>
        <taxon>Embryophyta</taxon>
        <taxon>Tracheophyta</taxon>
        <taxon>Spermatophyta</taxon>
        <taxon>Magnoliopsida</taxon>
        <taxon>Liliopsida</taxon>
        <taxon>Asparagales</taxon>
        <taxon>Orchidaceae</taxon>
        <taxon>Epidendroideae</taxon>
        <taxon>Malaxideae</taxon>
        <taxon>Dendrobiinae</taxon>
        <taxon>Dendrobium</taxon>
    </lineage>
</organism>
<feature type="domain" description="Reverse transcriptase zinc-binding" evidence="1">
    <location>
        <begin position="25"/>
        <end position="85"/>
    </location>
</feature>
<dbReference type="InterPro" id="IPR026960">
    <property type="entry name" value="RVT-Znf"/>
</dbReference>
<dbReference type="AlphaFoldDB" id="A0A8T3C035"/>
<name>A0A8T3C035_DENNO</name>
<reference evidence="2" key="1">
    <citation type="journal article" date="2022" name="Front. Genet.">
        <title>Chromosome-Scale Assembly of the Dendrobium nobile Genome Provides Insights Into the Molecular Mechanism of the Biosynthesis of the Medicinal Active Ingredient of Dendrobium.</title>
        <authorList>
            <person name="Xu Q."/>
            <person name="Niu S.-C."/>
            <person name="Li K.-L."/>
            <person name="Zheng P.-J."/>
            <person name="Zhang X.-J."/>
            <person name="Jia Y."/>
            <person name="Liu Y."/>
            <person name="Niu Y.-X."/>
            <person name="Yu L.-H."/>
            <person name="Chen D.-F."/>
            <person name="Zhang G.-Q."/>
        </authorList>
    </citation>
    <scope>NUCLEOTIDE SEQUENCE</scope>
    <source>
        <tissue evidence="2">Leaf</tissue>
    </source>
</reference>
<dbReference type="Pfam" id="PF13966">
    <property type="entry name" value="zf-RVT"/>
    <property type="match status" value="1"/>
</dbReference>
<comment type="caution">
    <text evidence="2">The sequence shown here is derived from an EMBL/GenBank/DDBJ whole genome shotgun (WGS) entry which is preliminary data.</text>
</comment>
<evidence type="ECO:0000313" key="3">
    <source>
        <dbReference type="Proteomes" id="UP000829196"/>
    </source>
</evidence>
<evidence type="ECO:0000259" key="1">
    <source>
        <dbReference type="Pfam" id="PF13966"/>
    </source>
</evidence>
<dbReference type="EMBL" id="JAGYWB010000005">
    <property type="protein sequence ID" value="KAI0522769.1"/>
    <property type="molecule type" value="Genomic_DNA"/>
</dbReference>
<accession>A0A8T3C035</accession>
<dbReference type="Proteomes" id="UP000829196">
    <property type="component" value="Unassembled WGS sequence"/>
</dbReference>